<keyword evidence="5 6" id="KW-0472">Membrane</keyword>
<dbReference type="PANTHER" id="PTHR43791:SF19">
    <property type="entry name" value="TRANSPORTER, PUTATIVE (AFU_ORTHOLOGUE AFUA_1G01812)-RELATED"/>
    <property type="match status" value="1"/>
</dbReference>
<dbReference type="PROSITE" id="PS50850">
    <property type="entry name" value="MFS"/>
    <property type="match status" value="1"/>
</dbReference>
<dbReference type="GO" id="GO:0022857">
    <property type="term" value="F:transmembrane transporter activity"/>
    <property type="evidence" value="ECO:0007669"/>
    <property type="project" value="InterPro"/>
</dbReference>
<keyword evidence="3 6" id="KW-0812">Transmembrane</keyword>
<evidence type="ECO:0000256" key="5">
    <source>
        <dbReference type="ARBA" id="ARBA00023136"/>
    </source>
</evidence>
<feature type="transmembrane region" description="Helical" evidence="6">
    <location>
        <begin position="137"/>
        <end position="160"/>
    </location>
</feature>
<dbReference type="InterPro" id="IPR011701">
    <property type="entry name" value="MFS"/>
</dbReference>
<dbReference type="FunFam" id="1.20.1250.20:FF:000034">
    <property type="entry name" value="MFS general substrate transporter"/>
    <property type="match status" value="1"/>
</dbReference>
<gene>
    <name evidence="8" type="ORF">GSI_12464</name>
</gene>
<dbReference type="SUPFAM" id="SSF103473">
    <property type="entry name" value="MFS general substrate transporter"/>
    <property type="match status" value="1"/>
</dbReference>
<evidence type="ECO:0000313" key="9">
    <source>
        <dbReference type="Proteomes" id="UP000230002"/>
    </source>
</evidence>
<dbReference type="AlphaFoldDB" id="A0A2G8RSV0"/>
<feature type="transmembrane region" description="Helical" evidence="6">
    <location>
        <begin position="205"/>
        <end position="227"/>
    </location>
</feature>
<feature type="transmembrane region" description="Helical" evidence="6">
    <location>
        <begin position="172"/>
        <end position="193"/>
    </location>
</feature>
<proteinExistence type="predicted"/>
<feature type="transmembrane region" description="Helical" evidence="6">
    <location>
        <begin position="442"/>
        <end position="461"/>
    </location>
</feature>
<dbReference type="InterPro" id="IPR020846">
    <property type="entry name" value="MFS_dom"/>
</dbReference>
<sequence length="499" mass="53647">MPAGHADKLSAVDTVPKNFPAEDLELEKQSQGIDASKVFRKLDARLLPLVTLLYLLSFLDRTNIGNAKIAGLVSDLHLTGLQYNLCAAMFFVTYCVFEVPSNLALKVSRPSRWIPFIMFCWGIVMISMAFVKNFAGLLVARLFLGITEAGLFPGVTFYLCMWYPRTAQAQRISILSGTAALSGAFGGLLAYGIEKMGGVRGLAGWSWIFLLEGLATTVVAFFSFFLMQDYPENATFLTDAERTWLINTIKNDTTGLSKAFKWKFLWQALHDPHTYLMIGVFLLNRVPSLTASPSSVLIPAYSFSLFLPTIIAELGFAASTAQLLSVPPNAAGCVLTILAGILSDRVRARGPFVLAGSVTALVGYVVLFAARTPAAGYAGTMVAACGLFPSVALALAWAGGNAGGDLKKAVVIAMVIGVGNLGGVASSFIYRPQDSPRYHPGHATAISCLCIAIVLCITAMLEFARLNRAKDAAAGAMEYEGKGEFEDMGDESPLFRYTI</sequence>
<feature type="transmembrane region" description="Helical" evidence="6">
    <location>
        <begin position="409"/>
        <end position="430"/>
    </location>
</feature>
<keyword evidence="4 6" id="KW-1133">Transmembrane helix</keyword>
<keyword evidence="9" id="KW-1185">Reference proteome</keyword>
<evidence type="ECO:0000256" key="3">
    <source>
        <dbReference type="ARBA" id="ARBA00022692"/>
    </source>
</evidence>
<reference evidence="8 9" key="1">
    <citation type="journal article" date="2015" name="Sci. Rep.">
        <title>Chromosome-level genome map provides insights into diverse defense mechanisms in the medicinal fungus Ganoderma sinense.</title>
        <authorList>
            <person name="Zhu Y."/>
            <person name="Xu J."/>
            <person name="Sun C."/>
            <person name="Zhou S."/>
            <person name="Xu H."/>
            <person name="Nelson D.R."/>
            <person name="Qian J."/>
            <person name="Song J."/>
            <person name="Luo H."/>
            <person name="Xiang L."/>
            <person name="Li Y."/>
            <person name="Xu Z."/>
            <person name="Ji A."/>
            <person name="Wang L."/>
            <person name="Lu S."/>
            <person name="Hayward A."/>
            <person name="Sun W."/>
            <person name="Li X."/>
            <person name="Schwartz D.C."/>
            <person name="Wang Y."/>
            <person name="Chen S."/>
        </authorList>
    </citation>
    <scope>NUCLEOTIDE SEQUENCE [LARGE SCALE GENOMIC DNA]</scope>
    <source>
        <strain evidence="8 9">ZZ0214-1</strain>
    </source>
</reference>
<feature type="transmembrane region" description="Helical" evidence="6">
    <location>
        <begin position="352"/>
        <end position="370"/>
    </location>
</feature>
<comment type="subcellular location">
    <subcellularLocation>
        <location evidence="1">Membrane</location>
        <topology evidence="1">Multi-pass membrane protein</topology>
    </subcellularLocation>
</comment>
<evidence type="ECO:0000259" key="7">
    <source>
        <dbReference type="PROSITE" id="PS50850"/>
    </source>
</evidence>
<dbReference type="OrthoDB" id="2962993at2759"/>
<organism evidence="8 9">
    <name type="scientific">Ganoderma sinense ZZ0214-1</name>
    <dbReference type="NCBI Taxonomy" id="1077348"/>
    <lineage>
        <taxon>Eukaryota</taxon>
        <taxon>Fungi</taxon>
        <taxon>Dikarya</taxon>
        <taxon>Basidiomycota</taxon>
        <taxon>Agaricomycotina</taxon>
        <taxon>Agaricomycetes</taxon>
        <taxon>Polyporales</taxon>
        <taxon>Polyporaceae</taxon>
        <taxon>Ganoderma</taxon>
    </lineage>
</organism>
<evidence type="ECO:0000256" key="6">
    <source>
        <dbReference type="SAM" id="Phobius"/>
    </source>
</evidence>
<protein>
    <submittedName>
        <fullName evidence="8">MFS general substrate transporter</fullName>
    </submittedName>
</protein>
<dbReference type="GO" id="GO:0016020">
    <property type="term" value="C:membrane"/>
    <property type="evidence" value="ECO:0007669"/>
    <property type="project" value="UniProtKB-SubCell"/>
</dbReference>
<dbReference type="InterPro" id="IPR036259">
    <property type="entry name" value="MFS_trans_sf"/>
</dbReference>
<feature type="transmembrane region" description="Helical" evidence="6">
    <location>
        <begin position="113"/>
        <end position="131"/>
    </location>
</feature>
<comment type="caution">
    <text evidence="8">The sequence shown here is derived from an EMBL/GenBank/DDBJ whole genome shotgun (WGS) entry which is preliminary data.</text>
</comment>
<dbReference type="EMBL" id="AYKW01000056">
    <property type="protein sequence ID" value="PIL24580.1"/>
    <property type="molecule type" value="Genomic_DNA"/>
</dbReference>
<dbReference type="Proteomes" id="UP000230002">
    <property type="component" value="Unassembled WGS sequence"/>
</dbReference>
<dbReference type="Pfam" id="PF07690">
    <property type="entry name" value="MFS_1"/>
    <property type="match status" value="1"/>
</dbReference>
<dbReference type="PANTHER" id="PTHR43791">
    <property type="entry name" value="PERMEASE-RELATED"/>
    <property type="match status" value="1"/>
</dbReference>
<feature type="transmembrane region" description="Helical" evidence="6">
    <location>
        <begin position="376"/>
        <end position="397"/>
    </location>
</feature>
<evidence type="ECO:0000256" key="2">
    <source>
        <dbReference type="ARBA" id="ARBA00022448"/>
    </source>
</evidence>
<name>A0A2G8RSV0_9APHY</name>
<feature type="domain" description="Major facilitator superfamily (MFS) profile" evidence="7">
    <location>
        <begin position="46"/>
        <end position="499"/>
    </location>
</feature>
<dbReference type="Gene3D" id="1.20.1250.20">
    <property type="entry name" value="MFS general substrate transporter like domains"/>
    <property type="match status" value="2"/>
</dbReference>
<evidence type="ECO:0000256" key="1">
    <source>
        <dbReference type="ARBA" id="ARBA00004141"/>
    </source>
</evidence>
<dbReference type="FunFam" id="1.20.1250.20:FF:000013">
    <property type="entry name" value="MFS general substrate transporter"/>
    <property type="match status" value="1"/>
</dbReference>
<accession>A0A2G8RSV0</accession>
<keyword evidence="2" id="KW-0813">Transport</keyword>
<evidence type="ECO:0000313" key="8">
    <source>
        <dbReference type="EMBL" id="PIL24580.1"/>
    </source>
</evidence>
<feature type="transmembrane region" description="Helical" evidence="6">
    <location>
        <begin position="81"/>
        <end position="101"/>
    </location>
</feature>
<evidence type="ECO:0000256" key="4">
    <source>
        <dbReference type="ARBA" id="ARBA00022989"/>
    </source>
</evidence>
<dbReference type="STRING" id="1077348.A0A2G8RSV0"/>